<sequence>MGHRLKGVEGTYSHASPEMERAVARGLQKLWEVSAGAEDWAHRQFWVTPGYRTSHISPIGS</sequence>
<reference evidence="1 2" key="1">
    <citation type="submission" date="2018-05" db="EMBL/GenBank/DDBJ databases">
        <title>Streptomyces venezuelae.</title>
        <authorList>
            <person name="Kim W."/>
            <person name="Lee N."/>
            <person name="Cho B.-K."/>
        </authorList>
    </citation>
    <scope>NUCLEOTIDE SEQUENCE [LARGE SCALE GENOMIC DNA]</scope>
    <source>
        <strain evidence="1 2">ATCC 15068</strain>
    </source>
</reference>
<organism evidence="1 2">
    <name type="scientific">Streptomyces venezuelae</name>
    <dbReference type="NCBI Taxonomy" id="54571"/>
    <lineage>
        <taxon>Bacteria</taxon>
        <taxon>Bacillati</taxon>
        <taxon>Actinomycetota</taxon>
        <taxon>Actinomycetes</taxon>
        <taxon>Kitasatosporales</taxon>
        <taxon>Streptomycetaceae</taxon>
        <taxon>Streptomyces</taxon>
    </lineage>
</organism>
<proteinExistence type="predicted"/>
<accession>A0A5P2ASP0</accession>
<dbReference type="EMBL" id="CP029194">
    <property type="protein sequence ID" value="QES19871.1"/>
    <property type="molecule type" value="Genomic_DNA"/>
</dbReference>
<name>A0A5P2ASP0_STRVZ</name>
<protein>
    <submittedName>
        <fullName evidence="1">Uncharacterized protein</fullName>
    </submittedName>
</protein>
<evidence type="ECO:0000313" key="2">
    <source>
        <dbReference type="Proteomes" id="UP000324106"/>
    </source>
</evidence>
<evidence type="ECO:0000313" key="1">
    <source>
        <dbReference type="EMBL" id="QES19871.1"/>
    </source>
</evidence>
<dbReference type="AlphaFoldDB" id="A0A5P2ASP0"/>
<dbReference type="Proteomes" id="UP000324106">
    <property type="component" value="Chromosome"/>
</dbReference>
<gene>
    <name evidence="1" type="ORF">DEJ46_12770</name>
</gene>